<dbReference type="RefSeq" id="WP_067961612.1">
    <property type="nucleotide sequence ID" value="NZ_CP015005.1"/>
</dbReference>
<reference evidence="4 6" key="2">
    <citation type="submission" date="2020-08" db="EMBL/GenBank/DDBJ databases">
        <title>Genomic Encyclopedia of Type Strains, Phase IV (KMG-IV): sequencing the most valuable type-strain genomes for metagenomic binning, comparative biology and taxonomic classification.</title>
        <authorList>
            <person name="Goeker M."/>
        </authorList>
    </citation>
    <scope>NUCLEOTIDE SEQUENCE [LARGE SCALE GENOMIC DNA]</scope>
    <source>
        <strain evidence="4 6">DSM 10368</strain>
    </source>
</reference>
<sequence>MADRTQLKIADKNDFADEDPFAELTRIMGFDPRQPVVRQDVGAPAERIEPAVDDDFGIDLEKELLGELAGDDLVAAPEHVAPTAYVQANEPSSYTPVESSVPYALTEERAREPEFASDASFDDAVAASFEDFSLEDELLHPGERAYAAAPAYEPAPEVSFAPEPVFAPEPAFTPEPSFTPEPDFDDAVAASFEQEFSMEDELLVADEPAEQVAAPVSYSTSTEVDLDAEFDVALADVDMDFAAVDDDNYAVEAVADDQLTLGEYQPAEPEIAFSHADLVEEPQAVAAPVAQAEDYDEFERRLQEALRDEKPAYEPAVAYEAPAVESVVEAPVQEIEVAQVAAPVASVEDTSLEDELNALLGNMSSQAKALSEPTPLRIVEPVAVEPEPTFASSLWAPEQPAEEPAQAYDDTDYAPSYDAPVEEFVAAEEAAPVQADAGYSEPSYDHQADIDVSFDDDAFDMALERSAVAEVAEVAAPAVAVSAAAAAAAPMRPLAASRYEQARSWGLGTPVAPRAAAPVVAAQSSYQPEAIQQPDAYVPVAPTYEPQAEPVAYAPEAYAPQAEPEAYAPAEPEVDDLEAELFAAVSSFDDAPDIETVDVPEKAVALADDLDIPELSFEDDAPPAPAYDDLDGEFSNLMNEMNAPEVTKPAASSNYASNPYADGFDRKTLRDGDASQPIELAGAAAAGAAAMYAGRQQADDRLGGFDLGGMQQSQPNAPRQQAQADEFDYDPDFDEAMETLPGSPAARPARRGMMIAAIVGAVAVVGGIGAFALSFGGGEGAGAPVIVKADESPIKIKPENPGGATVPNQDSKVYDRVAGGSTNGAPAQDKLVTNAEEPVDLAAQEAEANMPENLPLNGDDVAAEPTAKSEERVAQVPQADQPDASTETAAVAPRKVRTMVVRPDGTLVPREEPAPAVVAATEPTDPAPQRVAEPASEATGTVPAQPALAPVAKPAQSANTPSTAPIAPQRPSEQPVDVVGEVKPDQVAAIAPSAPTTAAESGAWAMQIASQPSEAAAKSTYADLARRYGSVLNGREVSIVKADIAGKGTFWRVRVPAGTRNDAVSLCESYKAAGGNCFVSK</sequence>
<organism evidence="3 5">
    <name type="scientific">Aminobacter aminovorans</name>
    <name type="common">Chelatobacter heintzii</name>
    <dbReference type="NCBI Taxonomy" id="83263"/>
    <lineage>
        <taxon>Bacteria</taxon>
        <taxon>Pseudomonadati</taxon>
        <taxon>Pseudomonadota</taxon>
        <taxon>Alphaproteobacteria</taxon>
        <taxon>Hyphomicrobiales</taxon>
        <taxon>Phyllobacteriaceae</taxon>
        <taxon>Aminobacter</taxon>
    </lineage>
</organism>
<evidence type="ECO:0000313" key="5">
    <source>
        <dbReference type="Proteomes" id="UP000075755"/>
    </source>
</evidence>
<feature type="region of interest" description="Disordered" evidence="1">
    <location>
        <begin position="922"/>
        <end position="942"/>
    </location>
</feature>
<evidence type="ECO:0000256" key="1">
    <source>
        <dbReference type="SAM" id="MobiDB-lite"/>
    </source>
</evidence>
<dbReference type="Gene3D" id="3.30.70.1070">
    <property type="entry name" value="Sporulation related repeat"/>
    <property type="match status" value="1"/>
</dbReference>
<evidence type="ECO:0000313" key="4">
    <source>
        <dbReference type="EMBL" id="MBB3709149.1"/>
    </source>
</evidence>
<dbReference type="EMBL" id="CP015005">
    <property type="protein sequence ID" value="AMS42261.1"/>
    <property type="molecule type" value="Genomic_DNA"/>
</dbReference>
<feature type="compositionally biased region" description="Polar residues" evidence="1">
    <location>
        <begin position="710"/>
        <end position="723"/>
    </location>
</feature>
<protein>
    <submittedName>
        <fullName evidence="3">Sporulation protein</fullName>
    </submittedName>
</protein>
<feature type="domain" description="SPOR" evidence="2">
    <location>
        <begin position="998"/>
        <end position="1081"/>
    </location>
</feature>
<dbReference type="KEGG" id="aak:AA2016_3339"/>
<feature type="region of interest" description="Disordered" evidence="1">
    <location>
        <begin position="851"/>
        <end position="891"/>
    </location>
</feature>
<feature type="compositionally biased region" description="Low complexity" evidence="1">
    <location>
        <begin position="396"/>
        <end position="407"/>
    </location>
</feature>
<accession>A0AAC8YRD9</accession>
<dbReference type="PROSITE" id="PS51724">
    <property type="entry name" value="SPOR"/>
    <property type="match status" value="1"/>
</dbReference>
<name>A0AAC8YRD9_AMIAI</name>
<feature type="region of interest" description="Disordered" evidence="1">
    <location>
        <begin position="391"/>
        <end position="411"/>
    </location>
</feature>
<keyword evidence="6" id="KW-1185">Reference proteome</keyword>
<feature type="region of interest" description="Disordered" evidence="1">
    <location>
        <begin position="702"/>
        <end position="724"/>
    </location>
</feature>
<dbReference type="AlphaFoldDB" id="A0AAC8YRD9"/>
<dbReference type="Proteomes" id="UP000577697">
    <property type="component" value="Unassembled WGS sequence"/>
</dbReference>
<dbReference type="InterPro" id="IPR036680">
    <property type="entry name" value="SPOR-like_sf"/>
</dbReference>
<dbReference type="GO" id="GO:0042834">
    <property type="term" value="F:peptidoglycan binding"/>
    <property type="evidence" value="ECO:0007669"/>
    <property type="project" value="InterPro"/>
</dbReference>
<dbReference type="InterPro" id="IPR007730">
    <property type="entry name" value="SPOR-like_dom"/>
</dbReference>
<proteinExistence type="predicted"/>
<evidence type="ECO:0000313" key="3">
    <source>
        <dbReference type="EMBL" id="AMS42261.1"/>
    </source>
</evidence>
<reference evidence="3 5" key="1">
    <citation type="submission" date="2016-03" db="EMBL/GenBank/DDBJ databases">
        <title>Complete genome of Aminobacter aminovorans KCTC 2477.</title>
        <authorList>
            <person name="Kim K.M."/>
        </authorList>
    </citation>
    <scope>NUCLEOTIDE SEQUENCE [LARGE SCALE GENOMIC DNA]</scope>
    <source>
        <strain evidence="3 5">KCTC 2477</strain>
    </source>
</reference>
<evidence type="ECO:0000313" key="6">
    <source>
        <dbReference type="Proteomes" id="UP000577697"/>
    </source>
</evidence>
<evidence type="ECO:0000259" key="2">
    <source>
        <dbReference type="PROSITE" id="PS51724"/>
    </source>
</evidence>
<gene>
    <name evidence="3" type="ORF">AA2016_3339</name>
    <name evidence="4" type="ORF">FHS67_005492</name>
</gene>
<dbReference type="Proteomes" id="UP000075755">
    <property type="component" value="Chromosome"/>
</dbReference>
<dbReference type="Pfam" id="PF05036">
    <property type="entry name" value="SPOR"/>
    <property type="match status" value="1"/>
</dbReference>
<dbReference type="EMBL" id="JACICB010000025">
    <property type="protein sequence ID" value="MBB3709149.1"/>
    <property type="molecule type" value="Genomic_DNA"/>
</dbReference>